<reference evidence="1 2" key="1">
    <citation type="journal article" date="2016" name="Front. Microbiol.">
        <title>Comparative Genomics Analysis of Streptomyces Species Reveals Their Adaptation to the Marine Environment and Their Diversity at the Genomic Level.</title>
        <authorList>
            <person name="Tian X."/>
            <person name="Zhang Z."/>
            <person name="Yang T."/>
            <person name="Chen M."/>
            <person name="Li J."/>
            <person name="Chen F."/>
            <person name="Yang J."/>
            <person name="Li W."/>
            <person name="Zhang B."/>
            <person name="Zhang Z."/>
            <person name="Wu J."/>
            <person name="Zhang C."/>
            <person name="Long L."/>
            <person name="Xiao J."/>
        </authorList>
    </citation>
    <scope>NUCLEOTIDE SEQUENCE [LARGE SCALE GENOMIC DNA]</scope>
    <source>
        <strain evidence="1 2">SCSIO M10372</strain>
    </source>
</reference>
<dbReference type="RefSeq" id="WP_070203840.1">
    <property type="nucleotide sequence ID" value="NZ_LJGZ01000103.1"/>
</dbReference>
<evidence type="ECO:0000313" key="1">
    <source>
        <dbReference type="EMBL" id="OEV16297.1"/>
    </source>
</evidence>
<dbReference type="OrthoDB" id="4200051at2"/>
<evidence type="ECO:0000313" key="2">
    <source>
        <dbReference type="Proteomes" id="UP000175971"/>
    </source>
</evidence>
<gene>
    <name evidence="1" type="ORF">AN221_32310</name>
</gene>
<protein>
    <submittedName>
        <fullName evidence="1">Uncharacterized protein</fullName>
    </submittedName>
</protein>
<accession>A0A1E7LJB5</accession>
<dbReference type="EMBL" id="LJGZ01000103">
    <property type="protein sequence ID" value="OEV16297.1"/>
    <property type="molecule type" value="Genomic_DNA"/>
</dbReference>
<comment type="caution">
    <text evidence="1">The sequence shown here is derived from an EMBL/GenBank/DDBJ whole genome shotgun (WGS) entry which is preliminary data.</text>
</comment>
<dbReference type="AlphaFoldDB" id="A0A1E7LJB5"/>
<proteinExistence type="predicted"/>
<name>A0A1E7LJB5_9ACTN</name>
<sequence length="143" mass="15261">MAELLVLPDSKKVAIDLLGLAMPDAYVASKLPEGKALNAVLPAIRVLRIGGPPDMRGWSDPATRDRPRFSIDCYDTTDGAAMRLALRVCAEWELLPGLSTEDGIVAGISQETGPQDRPEEPNTGVARVGMILGMSVRPPLPNS</sequence>
<keyword evidence="2" id="KW-1185">Reference proteome</keyword>
<organism evidence="1 2">
    <name type="scientific">Streptomyces nanshensis</name>
    <dbReference type="NCBI Taxonomy" id="518642"/>
    <lineage>
        <taxon>Bacteria</taxon>
        <taxon>Bacillati</taxon>
        <taxon>Actinomycetota</taxon>
        <taxon>Actinomycetes</taxon>
        <taxon>Kitasatosporales</taxon>
        <taxon>Streptomycetaceae</taxon>
        <taxon>Streptomyces</taxon>
    </lineage>
</organism>
<dbReference type="Proteomes" id="UP000175971">
    <property type="component" value="Unassembled WGS sequence"/>
</dbReference>
<dbReference type="PATRIC" id="fig|518642.7.peg.2645"/>